<organism evidence="2 3">
    <name type="scientific">Aspergillus brasiliensis (strain CBS 101740 / IMI 381727 / IBT 21946)</name>
    <dbReference type="NCBI Taxonomy" id="767769"/>
    <lineage>
        <taxon>Eukaryota</taxon>
        <taxon>Fungi</taxon>
        <taxon>Dikarya</taxon>
        <taxon>Ascomycota</taxon>
        <taxon>Pezizomycotina</taxon>
        <taxon>Eurotiomycetes</taxon>
        <taxon>Eurotiomycetidae</taxon>
        <taxon>Eurotiales</taxon>
        <taxon>Aspergillaceae</taxon>
        <taxon>Aspergillus</taxon>
        <taxon>Aspergillus subgen. Circumdati</taxon>
    </lineage>
</organism>
<protein>
    <submittedName>
        <fullName evidence="2">Uncharacterized protein</fullName>
    </submittedName>
</protein>
<sequence>MVSAHQKCSLNIHYFIILVGAATTILYLVKDGKCRCSSMAERGKRRAVTARLRPFPGISAYRPMPGSGRCWGCASLPLPYLPIRVYGVPLAYLSTHSLIFYKIHKTMALQETYRPNTQGALSGGLERPTIGVECSARCSYTQRA</sequence>
<dbReference type="AlphaFoldDB" id="A0A1L9UII3"/>
<keyword evidence="3" id="KW-1185">Reference proteome</keyword>
<keyword evidence="1" id="KW-0812">Transmembrane</keyword>
<evidence type="ECO:0000256" key="1">
    <source>
        <dbReference type="SAM" id="Phobius"/>
    </source>
</evidence>
<dbReference type="RefSeq" id="XP_067478698.1">
    <property type="nucleotide sequence ID" value="XM_067628300.1"/>
</dbReference>
<evidence type="ECO:0000313" key="3">
    <source>
        <dbReference type="Proteomes" id="UP000184499"/>
    </source>
</evidence>
<reference evidence="3" key="1">
    <citation type="journal article" date="2017" name="Genome Biol.">
        <title>Comparative genomics reveals high biological diversity and specific adaptations in the industrially and medically important fungal genus Aspergillus.</title>
        <authorList>
            <person name="de Vries R.P."/>
            <person name="Riley R."/>
            <person name="Wiebenga A."/>
            <person name="Aguilar-Osorio G."/>
            <person name="Amillis S."/>
            <person name="Uchima C.A."/>
            <person name="Anderluh G."/>
            <person name="Asadollahi M."/>
            <person name="Askin M."/>
            <person name="Barry K."/>
            <person name="Battaglia E."/>
            <person name="Bayram O."/>
            <person name="Benocci T."/>
            <person name="Braus-Stromeyer S.A."/>
            <person name="Caldana C."/>
            <person name="Canovas D."/>
            <person name="Cerqueira G.C."/>
            <person name="Chen F."/>
            <person name="Chen W."/>
            <person name="Choi C."/>
            <person name="Clum A."/>
            <person name="Dos Santos R.A."/>
            <person name="Damasio A.R."/>
            <person name="Diallinas G."/>
            <person name="Emri T."/>
            <person name="Fekete E."/>
            <person name="Flipphi M."/>
            <person name="Freyberg S."/>
            <person name="Gallo A."/>
            <person name="Gournas C."/>
            <person name="Habgood R."/>
            <person name="Hainaut M."/>
            <person name="Harispe M.L."/>
            <person name="Henrissat B."/>
            <person name="Hilden K.S."/>
            <person name="Hope R."/>
            <person name="Hossain A."/>
            <person name="Karabika E."/>
            <person name="Karaffa L."/>
            <person name="Karanyi Z."/>
            <person name="Krasevec N."/>
            <person name="Kuo A."/>
            <person name="Kusch H."/>
            <person name="LaButti K."/>
            <person name="Lagendijk E.L."/>
            <person name="Lapidus A."/>
            <person name="Levasseur A."/>
            <person name="Lindquist E."/>
            <person name="Lipzen A."/>
            <person name="Logrieco A.F."/>
            <person name="MacCabe A."/>
            <person name="Maekelae M.R."/>
            <person name="Malavazi I."/>
            <person name="Melin P."/>
            <person name="Meyer V."/>
            <person name="Mielnichuk N."/>
            <person name="Miskei M."/>
            <person name="Molnar A.P."/>
            <person name="Mule G."/>
            <person name="Ngan C.Y."/>
            <person name="Orejas M."/>
            <person name="Orosz E."/>
            <person name="Ouedraogo J.P."/>
            <person name="Overkamp K.M."/>
            <person name="Park H.-S."/>
            <person name="Perrone G."/>
            <person name="Piumi F."/>
            <person name="Punt P.J."/>
            <person name="Ram A.F."/>
            <person name="Ramon A."/>
            <person name="Rauscher S."/>
            <person name="Record E."/>
            <person name="Riano-Pachon D.M."/>
            <person name="Robert V."/>
            <person name="Roehrig J."/>
            <person name="Ruller R."/>
            <person name="Salamov A."/>
            <person name="Salih N.S."/>
            <person name="Samson R.A."/>
            <person name="Sandor E."/>
            <person name="Sanguinetti M."/>
            <person name="Schuetze T."/>
            <person name="Sepcic K."/>
            <person name="Shelest E."/>
            <person name="Sherlock G."/>
            <person name="Sophianopoulou V."/>
            <person name="Squina F.M."/>
            <person name="Sun H."/>
            <person name="Susca A."/>
            <person name="Todd R.B."/>
            <person name="Tsang A."/>
            <person name="Unkles S.E."/>
            <person name="van de Wiele N."/>
            <person name="van Rossen-Uffink D."/>
            <person name="Oliveira J.V."/>
            <person name="Vesth T.C."/>
            <person name="Visser J."/>
            <person name="Yu J.-H."/>
            <person name="Zhou M."/>
            <person name="Andersen M.R."/>
            <person name="Archer D.B."/>
            <person name="Baker S.E."/>
            <person name="Benoit I."/>
            <person name="Brakhage A.A."/>
            <person name="Braus G.H."/>
            <person name="Fischer R."/>
            <person name="Frisvad J.C."/>
            <person name="Goldman G.H."/>
            <person name="Houbraken J."/>
            <person name="Oakley B."/>
            <person name="Pocsi I."/>
            <person name="Scazzocchio C."/>
            <person name="Seiboth B."/>
            <person name="vanKuyk P.A."/>
            <person name="Wortman J."/>
            <person name="Dyer P.S."/>
            <person name="Grigoriev I.V."/>
        </authorList>
    </citation>
    <scope>NUCLEOTIDE SEQUENCE [LARGE SCALE GENOMIC DNA]</scope>
    <source>
        <strain evidence="3">CBS 101740 / IMI 381727 / IBT 21946</strain>
    </source>
</reference>
<accession>A0A1L9UII3</accession>
<feature type="transmembrane region" description="Helical" evidence="1">
    <location>
        <begin position="12"/>
        <end position="29"/>
    </location>
</feature>
<evidence type="ECO:0000313" key="2">
    <source>
        <dbReference type="EMBL" id="OJJ71450.1"/>
    </source>
</evidence>
<keyword evidence="1" id="KW-0472">Membrane</keyword>
<dbReference type="VEuPathDB" id="FungiDB:ASPBRDRAFT_613550"/>
<keyword evidence="1" id="KW-1133">Transmembrane helix</keyword>
<proteinExistence type="predicted"/>
<dbReference type="Proteomes" id="UP000184499">
    <property type="component" value="Unassembled WGS sequence"/>
</dbReference>
<gene>
    <name evidence="2" type="ORF">ASPBRDRAFT_613550</name>
</gene>
<dbReference type="EMBL" id="KV878685">
    <property type="protein sequence ID" value="OJJ71450.1"/>
    <property type="molecule type" value="Genomic_DNA"/>
</dbReference>
<name>A0A1L9UII3_ASPBC</name>
<dbReference type="GeneID" id="93580788"/>